<dbReference type="STRING" id="888741.HMPREF9098_0023"/>
<comment type="caution">
    <text evidence="1">The sequence shown here is derived from an EMBL/GenBank/DDBJ whole genome shotgun (WGS) entry which is preliminary data.</text>
</comment>
<dbReference type="AlphaFoldDB" id="F0EVY9"/>
<gene>
    <name evidence="1" type="ORF">HMPREF9098_0023</name>
</gene>
<dbReference type="HOGENOM" id="CLU_2274346_0_0_4"/>
<name>F0EVY9_9NEIS</name>
<evidence type="ECO:0000313" key="1">
    <source>
        <dbReference type="EMBL" id="EGC18574.1"/>
    </source>
</evidence>
<dbReference type="Proteomes" id="UP000004088">
    <property type="component" value="Unassembled WGS sequence"/>
</dbReference>
<keyword evidence="2" id="KW-1185">Reference proteome</keyword>
<dbReference type="EMBL" id="AEWV01000001">
    <property type="protein sequence ID" value="EGC18574.1"/>
    <property type="molecule type" value="Genomic_DNA"/>
</dbReference>
<proteinExistence type="predicted"/>
<organism evidence="1 2">
    <name type="scientific">Kingella denitrificans ATCC 33394</name>
    <dbReference type="NCBI Taxonomy" id="888741"/>
    <lineage>
        <taxon>Bacteria</taxon>
        <taxon>Pseudomonadati</taxon>
        <taxon>Pseudomonadota</taxon>
        <taxon>Betaproteobacteria</taxon>
        <taxon>Neisseriales</taxon>
        <taxon>Neisseriaceae</taxon>
        <taxon>Kingella</taxon>
    </lineage>
</organism>
<evidence type="ECO:0000313" key="2">
    <source>
        <dbReference type="Proteomes" id="UP000004088"/>
    </source>
</evidence>
<accession>F0EVY9</accession>
<reference evidence="1 2" key="1">
    <citation type="submission" date="2011-01" db="EMBL/GenBank/DDBJ databases">
        <authorList>
            <person name="Muzny D."/>
            <person name="Qin X."/>
            <person name="Deng J."/>
            <person name="Jiang H."/>
            <person name="Liu Y."/>
            <person name="Qu J."/>
            <person name="Song X.-Z."/>
            <person name="Zhang L."/>
            <person name="Thornton R."/>
            <person name="Coyle M."/>
            <person name="Francisco L."/>
            <person name="Jackson L."/>
            <person name="Javaid M."/>
            <person name="Korchina V."/>
            <person name="Kovar C."/>
            <person name="Mata R."/>
            <person name="Mathew T."/>
            <person name="Ngo R."/>
            <person name="Nguyen L."/>
            <person name="Nguyen N."/>
            <person name="Okwuonu G."/>
            <person name="Ongeri F."/>
            <person name="Pham C."/>
            <person name="Simmons D."/>
            <person name="Wilczek-Boney K."/>
            <person name="Hale W."/>
            <person name="Jakkamsetti A."/>
            <person name="Pham P."/>
            <person name="Ruth R."/>
            <person name="San Lucas F."/>
            <person name="Warren J."/>
            <person name="Zhang J."/>
            <person name="Zhao Z."/>
            <person name="Zhou C."/>
            <person name="Zhu D."/>
            <person name="Lee S."/>
            <person name="Bess C."/>
            <person name="Blankenburg K."/>
            <person name="Forbes L."/>
            <person name="Fu Q."/>
            <person name="Gubbala S."/>
            <person name="Hirani K."/>
            <person name="Jayaseelan J.C."/>
            <person name="Lara F."/>
            <person name="Munidasa M."/>
            <person name="Palculict T."/>
            <person name="Patil S."/>
            <person name="Pu L.-L."/>
            <person name="Saada N."/>
            <person name="Tang L."/>
            <person name="Weissenberger G."/>
            <person name="Zhu Y."/>
            <person name="Hemphill L."/>
            <person name="Shang Y."/>
            <person name="Youmans B."/>
            <person name="Ayvaz T."/>
            <person name="Ross M."/>
            <person name="Santibanez J."/>
            <person name="Aqrawi P."/>
            <person name="Gross S."/>
            <person name="Joshi V."/>
            <person name="Fowler G."/>
            <person name="Nazareth L."/>
            <person name="Reid J."/>
            <person name="Worley K."/>
            <person name="Petrosino J."/>
            <person name="Highlander S."/>
            <person name="Gibbs R."/>
        </authorList>
    </citation>
    <scope>NUCLEOTIDE SEQUENCE [LARGE SCALE GENOMIC DNA]</scope>
    <source>
        <strain evidence="1 2">ATCC 33394</strain>
    </source>
</reference>
<protein>
    <submittedName>
        <fullName evidence="1">Uncharacterized protein</fullName>
    </submittedName>
</protein>
<dbReference type="RefSeq" id="WP_003780779.1">
    <property type="nucleotide sequence ID" value="NZ_GL870929.1"/>
</dbReference>
<sequence>MLSELLSQKIAMSDYRDSILRFSAQFSSAENDLLYEIIQKFDFDPVQEQALVQAVMQQSRFDPNAGHFDSLEDDEDTTGICPHCINPPAPPLRDYYMWRTGQP</sequence>